<feature type="transmembrane region" description="Helical" evidence="2">
    <location>
        <begin position="20"/>
        <end position="39"/>
    </location>
</feature>
<dbReference type="EMBL" id="CP011497">
    <property type="protein sequence ID" value="AKJ14707.1"/>
    <property type="molecule type" value="Genomic_DNA"/>
</dbReference>
<feature type="region of interest" description="Disordered" evidence="1">
    <location>
        <begin position="835"/>
        <end position="867"/>
    </location>
</feature>
<dbReference type="Gene3D" id="3.40.1090.10">
    <property type="entry name" value="Cytosolic phospholipase A2 catalytic domain"/>
    <property type="match status" value="1"/>
</dbReference>
<feature type="transmembrane region" description="Helical" evidence="2">
    <location>
        <begin position="522"/>
        <end position="548"/>
    </location>
</feature>
<keyword evidence="2" id="KW-0812">Transmembrane</keyword>
<organism evidence="3 4">
    <name type="scientific">Streptomyces incarnatus</name>
    <dbReference type="NCBI Taxonomy" id="665007"/>
    <lineage>
        <taxon>Bacteria</taxon>
        <taxon>Bacillati</taxon>
        <taxon>Actinomycetota</taxon>
        <taxon>Actinomycetes</taxon>
        <taxon>Kitasatosporales</taxon>
        <taxon>Streptomycetaceae</taxon>
        <taxon>Streptomyces</taxon>
    </lineage>
</organism>
<dbReference type="SUPFAM" id="SSF52151">
    <property type="entry name" value="FabD/lysophospholipase-like"/>
    <property type="match status" value="1"/>
</dbReference>
<gene>
    <name evidence="3" type="ORF">ABB07_33000</name>
</gene>
<evidence type="ECO:0000313" key="3">
    <source>
        <dbReference type="EMBL" id="AKJ14707.1"/>
    </source>
</evidence>
<feature type="transmembrane region" description="Helical" evidence="2">
    <location>
        <begin position="482"/>
        <end position="501"/>
    </location>
</feature>
<feature type="transmembrane region" description="Helical" evidence="2">
    <location>
        <begin position="442"/>
        <end position="462"/>
    </location>
</feature>
<evidence type="ECO:0000256" key="1">
    <source>
        <dbReference type="SAM" id="MobiDB-lite"/>
    </source>
</evidence>
<evidence type="ECO:0000313" key="4">
    <source>
        <dbReference type="Proteomes" id="UP000035366"/>
    </source>
</evidence>
<keyword evidence="4" id="KW-1185">Reference proteome</keyword>
<accession>A0ABM5TUD8</accession>
<name>A0ABM5TUD8_9ACTN</name>
<feature type="transmembrane region" description="Helical" evidence="2">
    <location>
        <begin position="405"/>
        <end position="430"/>
    </location>
</feature>
<reference evidence="3 4" key="1">
    <citation type="journal article" date="2015" name="ISME J.">
        <title>Draft Genome Sequence of Streptomyces incarnatus NRRL8089, which Produces the Nucleoside Antibiotic Sinefungin.</title>
        <authorList>
            <person name="Oshima K."/>
            <person name="Hattori M."/>
            <person name="Shimizu H."/>
            <person name="Fukuda K."/>
            <person name="Nemoto M."/>
            <person name="Inagaki K."/>
            <person name="Tamura T."/>
        </authorList>
    </citation>
    <scope>NUCLEOTIDE SEQUENCE [LARGE SCALE GENOMIC DNA]</scope>
    <source>
        <strain evidence="3 4">NRRL 8089</strain>
    </source>
</reference>
<feature type="compositionally biased region" description="Basic and acidic residues" evidence="1">
    <location>
        <begin position="985"/>
        <end position="994"/>
    </location>
</feature>
<feature type="compositionally biased region" description="Pro residues" evidence="1">
    <location>
        <begin position="838"/>
        <end position="849"/>
    </location>
</feature>
<feature type="region of interest" description="Disordered" evidence="1">
    <location>
        <begin position="225"/>
        <end position="246"/>
    </location>
</feature>
<proteinExistence type="predicted"/>
<feature type="region of interest" description="Disordered" evidence="1">
    <location>
        <begin position="964"/>
        <end position="994"/>
    </location>
</feature>
<dbReference type="Proteomes" id="UP000035366">
    <property type="component" value="Chromosome"/>
</dbReference>
<keyword evidence="2" id="KW-0472">Membrane</keyword>
<feature type="transmembrane region" description="Helical" evidence="2">
    <location>
        <begin position="105"/>
        <end position="127"/>
    </location>
</feature>
<feature type="transmembrane region" description="Helical" evidence="2">
    <location>
        <begin position="365"/>
        <end position="385"/>
    </location>
</feature>
<protein>
    <recommendedName>
        <fullName evidence="5">PNPLA domain-containing protein</fullName>
    </recommendedName>
</protein>
<keyword evidence="2" id="KW-1133">Transmembrane helix</keyword>
<evidence type="ECO:0000256" key="2">
    <source>
        <dbReference type="SAM" id="Phobius"/>
    </source>
</evidence>
<feature type="transmembrane region" description="Helical" evidence="2">
    <location>
        <begin position="75"/>
        <end position="93"/>
    </location>
</feature>
<dbReference type="InterPro" id="IPR016035">
    <property type="entry name" value="Acyl_Trfase/lysoPLipase"/>
</dbReference>
<evidence type="ECO:0008006" key="5">
    <source>
        <dbReference type="Google" id="ProtNLM"/>
    </source>
</evidence>
<sequence>MPASPGDAGPARLSRVHSSILAVVALAVFGAGLAIRLQAPAVDDVGLQLAGSAGAARALVGVRTADFRTALAYDFVPTGTYTASTVLVLWLSGRTIAVRMRYRCLVVYGIGAAVAACVCAVTEKLLLLHGLSGADWTFAWAAGFATVKWLLVVLTVPVAAVVVAIILKRAAFHGCAQRRYARERAGHSTCACGSEHTGDRAGSGPVGPDVVAPWPVLEWGRRRWPGTARGDAPRSREARWQNGSRVPPGREQGGLGFCVSGGGIRSACVTLGALQALRPQLRRARYLVSVSGGGYTAGALQLALAGKSRSREQGRCREQGRYRAGTDDVFMPGTPEEDHTRRHSKYVAEGTGQWLAAIGAVLRGLLASLGLLTATLLVLGLALSWGYHLVPLADPARLPGFRAPALWAVLALLLCAAVFWLLWLVSLFFARQFLSGALKKTFLTFVVAGLLLAVVVVVLPALEWVTARLWTLHAPATAMSGGAVGLLTYLTVLVSTTWRRIETTERALGPAKRSRLVRTAPVIAKYLLVWTVLIVVTVASLLVLGAAIHVGRTWPVAVQIGLPVVLGVVALSLDQTWTSLHPFYRARLATAFAVRRRTDPDGEQLAVPYDFDEPTPLACYGRRHPGFPQVVFAAAANLSGDDRTPPGRHAVSFTLSYDYVGGPDVGYARTDVLWGRTRPVIRKDLTVESAVAVSGAAFASAMGRQARAFQTLFALSNARLGTWLPNPGVLGALWDEGADWGLPPMPGIRRLSYLLREVCGRYPMDDRMLLVTDGGHYENLGLVELLRHGVTTAVCVDASGGSGAFAAALGEAIALAREELGVEIVIEREDWQKLVPGSAPPLTPRPTQPTQPGQPGQPGQPPPPNPLAALDLRLSADTVVEGKIVYPRALVDGHGRPLGRRGRLIVARATLTPDMPYALLAYAQSDQQFPHDGTSDQWFDSRRFDAYQALGYRMGKRVAQLLPVNSSAPRSPRPWPGRRGAGAVRDGRTGGRRG</sequence>
<feature type="transmembrane region" description="Helical" evidence="2">
    <location>
        <begin position="147"/>
        <end position="167"/>
    </location>
</feature>